<dbReference type="Proteomes" id="UP001228049">
    <property type="component" value="Unassembled WGS sequence"/>
</dbReference>
<proteinExistence type="predicted"/>
<evidence type="ECO:0000313" key="2">
    <source>
        <dbReference type="EMBL" id="KAK1902435.1"/>
    </source>
</evidence>
<organism evidence="2 3">
    <name type="scientific">Dissostichus eleginoides</name>
    <name type="common">Patagonian toothfish</name>
    <name type="synonym">Dissostichus amissus</name>
    <dbReference type="NCBI Taxonomy" id="100907"/>
    <lineage>
        <taxon>Eukaryota</taxon>
        <taxon>Metazoa</taxon>
        <taxon>Chordata</taxon>
        <taxon>Craniata</taxon>
        <taxon>Vertebrata</taxon>
        <taxon>Euteleostomi</taxon>
        <taxon>Actinopterygii</taxon>
        <taxon>Neopterygii</taxon>
        <taxon>Teleostei</taxon>
        <taxon>Neoteleostei</taxon>
        <taxon>Acanthomorphata</taxon>
        <taxon>Eupercaria</taxon>
        <taxon>Perciformes</taxon>
        <taxon>Notothenioidei</taxon>
        <taxon>Nototheniidae</taxon>
        <taxon>Dissostichus</taxon>
    </lineage>
</organism>
<keyword evidence="3" id="KW-1185">Reference proteome</keyword>
<protein>
    <submittedName>
        <fullName evidence="2">Glucosyltransferase-S</fullName>
    </submittedName>
</protein>
<feature type="compositionally biased region" description="Polar residues" evidence="1">
    <location>
        <begin position="1"/>
        <end position="20"/>
    </location>
</feature>
<comment type="caution">
    <text evidence="2">The sequence shown here is derived from an EMBL/GenBank/DDBJ whole genome shotgun (WGS) entry which is preliminary data.</text>
</comment>
<feature type="region of interest" description="Disordered" evidence="1">
    <location>
        <begin position="1"/>
        <end position="24"/>
    </location>
</feature>
<dbReference type="AlphaFoldDB" id="A0AAD9FKV5"/>
<evidence type="ECO:0000256" key="1">
    <source>
        <dbReference type="SAM" id="MobiDB-lite"/>
    </source>
</evidence>
<feature type="region of interest" description="Disordered" evidence="1">
    <location>
        <begin position="80"/>
        <end position="100"/>
    </location>
</feature>
<reference evidence="2" key="1">
    <citation type="submission" date="2023-04" db="EMBL/GenBank/DDBJ databases">
        <title>Chromosome-level genome of Chaenocephalus aceratus.</title>
        <authorList>
            <person name="Park H."/>
        </authorList>
    </citation>
    <scope>NUCLEOTIDE SEQUENCE</scope>
    <source>
        <strain evidence="2">DE</strain>
        <tissue evidence="2">Muscle</tissue>
    </source>
</reference>
<gene>
    <name evidence="2" type="ORF">KUDE01_005396</name>
</gene>
<evidence type="ECO:0000313" key="3">
    <source>
        <dbReference type="Proteomes" id="UP001228049"/>
    </source>
</evidence>
<dbReference type="EMBL" id="JASDAP010000005">
    <property type="protein sequence ID" value="KAK1902435.1"/>
    <property type="molecule type" value="Genomic_DNA"/>
</dbReference>
<accession>A0AAD9FKV5</accession>
<name>A0AAD9FKV5_DISEL</name>
<sequence length="100" mass="10748">MRPLSQLENRLQTDSVQAGSSGPWRPLLCVWGPGGPRQAGILPLQHEAKAGTVPASWRLNLLRGSAAQWWEVGRTHNSARPFAPASPLTETCSLAGPARD</sequence>